<sequence length="43" mass="5029">MQETIENVIALGIILLLGSEGRDWEYYETDQDTLILKIIWSMN</sequence>
<protein>
    <submittedName>
        <fullName evidence="1">Uncharacterized protein</fullName>
    </submittedName>
</protein>
<proteinExistence type="predicted"/>
<name>X1TUI4_9ZZZZ</name>
<dbReference type="EMBL" id="BARW01011060">
    <property type="protein sequence ID" value="GAI83709.1"/>
    <property type="molecule type" value="Genomic_DNA"/>
</dbReference>
<gene>
    <name evidence="1" type="ORF">S12H4_21494</name>
</gene>
<accession>X1TUI4</accession>
<dbReference type="AlphaFoldDB" id="X1TUI4"/>
<organism evidence="1">
    <name type="scientific">marine sediment metagenome</name>
    <dbReference type="NCBI Taxonomy" id="412755"/>
    <lineage>
        <taxon>unclassified sequences</taxon>
        <taxon>metagenomes</taxon>
        <taxon>ecological metagenomes</taxon>
    </lineage>
</organism>
<comment type="caution">
    <text evidence="1">The sequence shown here is derived from an EMBL/GenBank/DDBJ whole genome shotgun (WGS) entry which is preliminary data.</text>
</comment>
<evidence type="ECO:0000313" key="1">
    <source>
        <dbReference type="EMBL" id="GAI83709.1"/>
    </source>
</evidence>
<reference evidence="1" key="1">
    <citation type="journal article" date="2014" name="Front. Microbiol.">
        <title>High frequency of phylogenetically diverse reductive dehalogenase-homologous genes in deep subseafloor sedimentary metagenomes.</title>
        <authorList>
            <person name="Kawai M."/>
            <person name="Futagami T."/>
            <person name="Toyoda A."/>
            <person name="Takaki Y."/>
            <person name="Nishi S."/>
            <person name="Hori S."/>
            <person name="Arai W."/>
            <person name="Tsubouchi T."/>
            <person name="Morono Y."/>
            <person name="Uchiyama I."/>
            <person name="Ito T."/>
            <person name="Fujiyama A."/>
            <person name="Inagaki F."/>
            <person name="Takami H."/>
        </authorList>
    </citation>
    <scope>NUCLEOTIDE SEQUENCE</scope>
    <source>
        <strain evidence="1">Expedition CK06-06</strain>
    </source>
</reference>